<keyword evidence="3 4" id="KW-0620">Polyamine biosynthesis</keyword>
<evidence type="ECO:0000313" key="9">
    <source>
        <dbReference type="Proteomes" id="UP001501358"/>
    </source>
</evidence>
<dbReference type="SUPFAM" id="SSF103473">
    <property type="entry name" value="MFS general substrate transporter"/>
    <property type="match status" value="1"/>
</dbReference>
<evidence type="ECO:0000313" key="8">
    <source>
        <dbReference type="EMBL" id="GAA2492926.1"/>
    </source>
</evidence>
<dbReference type="InterPro" id="IPR030374">
    <property type="entry name" value="PABS"/>
</dbReference>
<feature type="region of interest" description="Disordered" evidence="6">
    <location>
        <begin position="503"/>
        <end position="522"/>
    </location>
</feature>
<keyword evidence="2 4" id="KW-0808">Transferase</keyword>
<comment type="caution">
    <text evidence="4">Lacks conserved residue(s) required for the propagation of feature annotation.</text>
</comment>
<feature type="transmembrane region" description="Helical" evidence="4">
    <location>
        <begin position="87"/>
        <end position="110"/>
    </location>
</feature>
<sequence>MIDQLKPAAAQPLPVSPRVGRALVLLCVFVCAACGLVYELELVAVAGYLSGDSVTQTSVVLSVMVFSMGVGSLLAKRWRCRAAAGFAVVEVLLSLAGGLSVMALYASFAWLGQSRAVLVVFCVVIGVLIGAEIPLLMTLIQRIRHQDAGGAVADLFAADYVGALVGGLAFPFLLLPWLGQLTGAMLTGAVNAVAGGALVVGLFRRDLGRRTRRALTGGLVAALAVLGLAAACAEPFERAAQQAVYEPRVLLSRDTGVQQVVVTGGTSRGAAAAGSSREEPGASPGKAGARDTGKEDGEERGKQRGKEGAGAVRGPEPLRLFLDGRLRADAADGHRYHEALVHPAMSGPHRNVLVVGGADGLALREVLRHSSVRSVTVVDADRELLRLARTAPGLTALNGRAHEDPRVRHVVADVFTWLRGRGTGTDYDVVVVDLPAPPAADSAKLYSREFFGLARRAMAPGGRLAVHAGSAARQPQAYWTVDATVRSAGLRTVPYRVDAASAGAGPGTAAGTAARAPGPGGRRPADWGLILAARQKPVLAPGPAVPGLRSLTRESLHRAARAAARQRPAVPPRPSTLVRPRYPG</sequence>
<evidence type="ECO:0000256" key="5">
    <source>
        <dbReference type="PROSITE-ProRule" id="PRU00354"/>
    </source>
</evidence>
<comment type="catalytic activity">
    <reaction evidence="4">
        <text>S-adenosyl 3-(methylsulfanyl)propylamine + putrescine = S-methyl-5'-thioadenosine + spermidine + H(+)</text>
        <dbReference type="Rhea" id="RHEA:12721"/>
        <dbReference type="ChEBI" id="CHEBI:15378"/>
        <dbReference type="ChEBI" id="CHEBI:17509"/>
        <dbReference type="ChEBI" id="CHEBI:57443"/>
        <dbReference type="ChEBI" id="CHEBI:57834"/>
        <dbReference type="ChEBI" id="CHEBI:326268"/>
        <dbReference type="EC" id="2.5.1.16"/>
    </reaction>
</comment>
<feature type="region of interest" description="Disordered" evidence="6">
    <location>
        <begin position="267"/>
        <end position="314"/>
    </location>
</feature>
<feature type="binding site" evidence="4">
    <location>
        <position position="258"/>
    </location>
    <ligand>
        <name>S-methyl-5'-thioadenosine</name>
        <dbReference type="ChEBI" id="CHEBI:17509"/>
    </ligand>
</feature>
<reference evidence="8 9" key="1">
    <citation type="journal article" date="2019" name="Int. J. Syst. Evol. Microbiol.">
        <title>The Global Catalogue of Microorganisms (GCM) 10K type strain sequencing project: providing services to taxonomists for standard genome sequencing and annotation.</title>
        <authorList>
            <consortium name="The Broad Institute Genomics Platform"/>
            <consortium name="The Broad Institute Genome Sequencing Center for Infectious Disease"/>
            <person name="Wu L."/>
            <person name="Ma J."/>
        </authorList>
    </citation>
    <scope>NUCLEOTIDE SEQUENCE [LARGE SCALE GENOMIC DNA]</scope>
    <source>
        <strain evidence="8 9">JCM 6307</strain>
    </source>
</reference>
<dbReference type="HAMAP" id="MF_00198">
    <property type="entry name" value="Spermidine_synth"/>
    <property type="match status" value="1"/>
</dbReference>
<dbReference type="CDD" id="cd02440">
    <property type="entry name" value="AdoMet_MTases"/>
    <property type="match status" value="1"/>
</dbReference>
<evidence type="ECO:0000256" key="6">
    <source>
        <dbReference type="SAM" id="MobiDB-lite"/>
    </source>
</evidence>
<keyword evidence="4" id="KW-0812">Transmembrane</keyword>
<evidence type="ECO:0000259" key="7">
    <source>
        <dbReference type="PROSITE" id="PS51006"/>
    </source>
</evidence>
<comment type="caution">
    <text evidence="8">The sequence shown here is derived from an EMBL/GenBank/DDBJ whole genome shotgun (WGS) entry which is preliminary data.</text>
</comment>
<gene>
    <name evidence="4" type="primary">speE</name>
    <name evidence="8" type="ORF">GCM10010406_31250</name>
</gene>
<comment type="similarity">
    <text evidence="1 4">Belongs to the spermidine/spermine synthase family.</text>
</comment>
<keyword evidence="4" id="KW-0745">Spermidine biosynthesis</keyword>
<evidence type="ECO:0000256" key="2">
    <source>
        <dbReference type="ARBA" id="ARBA00022679"/>
    </source>
</evidence>
<feature type="compositionally biased region" description="Basic and acidic residues" evidence="6">
    <location>
        <begin position="288"/>
        <end position="307"/>
    </location>
</feature>
<dbReference type="Pfam" id="PF01564">
    <property type="entry name" value="Spermine_synth"/>
    <property type="match status" value="1"/>
</dbReference>
<comment type="subcellular location">
    <subcellularLocation>
        <location evidence="4">Cell membrane</location>
        <topology evidence="4">Multi-pass membrane protein</topology>
    </subcellularLocation>
</comment>
<feature type="binding site" evidence="4">
    <location>
        <position position="359"/>
    </location>
    <ligand>
        <name>spermidine</name>
        <dbReference type="ChEBI" id="CHEBI:57834"/>
    </ligand>
</feature>
<dbReference type="RefSeq" id="WP_344383795.1">
    <property type="nucleotide sequence ID" value="NZ_BAAATA010000017.1"/>
</dbReference>
<feature type="binding site" evidence="4">
    <location>
        <position position="337"/>
    </location>
    <ligand>
        <name>spermidine</name>
        <dbReference type="ChEBI" id="CHEBI:57834"/>
    </ligand>
</feature>
<keyword evidence="4" id="KW-1133">Transmembrane helix</keyword>
<keyword evidence="4" id="KW-0472">Membrane</keyword>
<feature type="transmembrane region" description="Helical" evidence="4">
    <location>
        <begin position="116"/>
        <end position="140"/>
    </location>
</feature>
<dbReference type="PROSITE" id="PS51006">
    <property type="entry name" value="PABS_2"/>
    <property type="match status" value="1"/>
</dbReference>
<feature type="region of interest" description="Disordered" evidence="6">
    <location>
        <begin position="556"/>
        <end position="584"/>
    </location>
</feature>
<proteinExistence type="inferred from homology"/>
<comment type="pathway">
    <text evidence="4">Amine and polyamine biosynthesis; spermidine biosynthesis; spermidine from putrescine: step 1/1.</text>
</comment>
<dbReference type="PANTHER" id="PTHR43317:SF1">
    <property type="entry name" value="THERMOSPERMINE SYNTHASE ACAULIS5"/>
    <property type="match status" value="1"/>
</dbReference>
<dbReference type="PANTHER" id="PTHR43317">
    <property type="entry name" value="THERMOSPERMINE SYNTHASE ACAULIS5"/>
    <property type="match status" value="1"/>
</dbReference>
<dbReference type="EC" id="2.5.1.16" evidence="4"/>
<evidence type="ECO:0000256" key="3">
    <source>
        <dbReference type="ARBA" id="ARBA00023115"/>
    </source>
</evidence>
<organism evidence="8 9">
    <name type="scientific">Streptomyces thermolineatus</name>
    <dbReference type="NCBI Taxonomy" id="44033"/>
    <lineage>
        <taxon>Bacteria</taxon>
        <taxon>Bacillati</taxon>
        <taxon>Actinomycetota</taxon>
        <taxon>Actinomycetes</taxon>
        <taxon>Kitasatosporales</taxon>
        <taxon>Streptomycetaceae</taxon>
        <taxon>Streptomyces</taxon>
    </lineage>
</organism>
<feature type="transmembrane region" description="Helical" evidence="4">
    <location>
        <begin position="58"/>
        <end position="75"/>
    </location>
</feature>
<feature type="binding site" evidence="4">
    <location>
        <position position="379"/>
    </location>
    <ligand>
        <name>S-methyl-5'-thioadenosine</name>
        <dbReference type="ChEBI" id="CHEBI:17509"/>
    </ligand>
</feature>
<dbReference type="Gene3D" id="3.40.50.150">
    <property type="entry name" value="Vaccinia Virus protein VP39"/>
    <property type="match status" value="1"/>
</dbReference>
<feature type="transmembrane region" description="Helical" evidence="4">
    <location>
        <begin position="181"/>
        <end position="202"/>
    </location>
</feature>
<comment type="subunit">
    <text evidence="4">Homodimer or homotetramer.</text>
</comment>
<evidence type="ECO:0000256" key="1">
    <source>
        <dbReference type="ARBA" id="ARBA00007867"/>
    </source>
</evidence>
<dbReference type="Proteomes" id="UP001501358">
    <property type="component" value="Unassembled WGS sequence"/>
</dbReference>
<keyword evidence="9" id="KW-1185">Reference proteome</keyword>
<comment type="function">
    <text evidence="4">Catalyzes the irreversible transfer of a propylamine group from the amino donor S-adenosylmethioninamine (decarboxy-AdoMet) to putrescine (1,4-diaminobutane) to yield spermidine.</text>
</comment>
<name>A0ABN3M185_9ACTN</name>
<evidence type="ECO:0000256" key="4">
    <source>
        <dbReference type="HAMAP-Rule" id="MF_00198"/>
    </source>
</evidence>
<dbReference type="InterPro" id="IPR029063">
    <property type="entry name" value="SAM-dependent_MTases_sf"/>
</dbReference>
<feature type="binding site" evidence="4">
    <location>
        <begin position="413"/>
        <end position="414"/>
    </location>
    <ligand>
        <name>S-methyl-5'-thioadenosine</name>
        <dbReference type="ChEBI" id="CHEBI:17509"/>
    </ligand>
</feature>
<keyword evidence="4" id="KW-1003">Cell membrane</keyword>
<feature type="transmembrane region" description="Helical" evidence="4">
    <location>
        <begin position="214"/>
        <end position="231"/>
    </location>
</feature>
<feature type="compositionally biased region" description="Low complexity" evidence="6">
    <location>
        <begin position="503"/>
        <end position="517"/>
    </location>
</feature>
<dbReference type="SUPFAM" id="SSF53335">
    <property type="entry name" value="S-adenosyl-L-methionine-dependent methyltransferases"/>
    <property type="match status" value="1"/>
</dbReference>
<feature type="transmembrane region" description="Helical" evidence="4">
    <location>
        <begin position="20"/>
        <end position="38"/>
    </location>
</feature>
<protein>
    <recommendedName>
        <fullName evidence="4">Polyamine aminopropyltransferase</fullName>
    </recommendedName>
    <alternativeName>
        <fullName evidence="4">Putrescine aminopropyltransferase</fullName>
        <shortName evidence="4">PAPT</shortName>
    </alternativeName>
    <alternativeName>
        <fullName evidence="4">Spermidine synthase</fullName>
        <shortName evidence="4">SPDS</shortName>
        <shortName evidence="4">SPDSY</shortName>
        <ecNumber evidence="4">2.5.1.16</ecNumber>
    </alternativeName>
</protein>
<feature type="active site" description="Proton acceptor" evidence="4 5">
    <location>
        <position position="433"/>
    </location>
</feature>
<feature type="domain" description="PABS" evidence="7">
    <location>
        <begin position="233"/>
        <end position="513"/>
    </location>
</feature>
<dbReference type="EMBL" id="BAAATA010000017">
    <property type="protein sequence ID" value="GAA2492926.1"/>
    <property type="molecule type" value="Genomic_DNA"/>
</dbReference>
<accession>A0ABN3M185</accession>
<feature type="transmembrane region" description="Helical" evidence="4">
    <location>
        <begin position="152"/>
        <end position="175"/>
    </location>
</feature>
<dbReference type="InterPro" id="IPR001045">
    <property type="entry name" value="Spermi_synthase"/>
</dbReference>
<dbReference type="InterPro" id="IPR036259">
    <property type="entry name" value="MFS_trans_sf"/>
</dbReference>